<name>A0A2T0REZ5_9RHOB</name>
<dbReference type="AlphaFoldDB" id="A0A2T0REZ5"/>
<evidence type="ECO:0000313" key="2">
    <source>
        <dbReference type="Proteomes" id="UP000239480"/>
    </source>
</evidence>
<protein>
    <submittedName>
        <fullName evidence="1">Uncharacterized protein</fullName>
    </submittedName>
</protein>
<feature type="non-terminal residue" evidence="1">
    <location>
        <position position="48"/>
    </location>
</feature>
<sequence length="48" mass="4951">MDSATWSPQVDFTVLVKNLEGSVRSACVRSTPSGVADLIEAGLNEAAG</sequence>
<proteinExistence type="predicted"/>
<reference evidence="1 2" key="1">
    <citation type="submission" date="2018-03" db="EMBL/GenBank/DDBJ databases">
        <title>Genomic Encyclopedia of Archaeal and Bacterial Type Strains, Phase II (KMG-II): from individual species to whole genera.</title>
        <authorList>
            <person name="Goeker M."/>
        </authorList>
    </citation>
    <scope>NUCLEOTIDE SEQUENCE [LARGE SCALE GENOMIC DNA]</scope>
    <source>
        <strain evidence="1 2">DSM 29328</strain>
    </source>
</reference>
<dbReference type="EMBL" id="PVTD01000019">
    <property type="protein sequence ID" value="PRY19701.1"/>
    <property type="molecule type" value="Genomic_DNA"/>
</dbReference>
<evidence type="ECO:0000313" key="1">
    <source>
        <dbReference type="EMBL" id="PRY19701.1"/>
    </source>
</evidence>
<dbReference type="Proteomes" id="UP000239480">
    <property type="component" value="Unassembled WGS sequence"/>
</dbReference>
<accession>A0A2T0REZ5</accession>
<organism evidence="1 2">
    <name type="scientific">Aliiruegeria haliotis</name>
    <dbReference type="NCBI Taxonomy" id="1280846"/>
    <lineage>
        <taxon>Bacteria</taxon>
        <taxon>Pseudomonadati</taxon>
        <taxon>Pseudomonadota</taxon>
        <taxon>Alphaproteobacteria</taxon>
        <taxon>Rhodobacterales</taxon>
        <taxon>Roseobacteraceae</taxon>
        <taxon>Aliiruegeria</taxon>
    </lineage>
</organism>
<keyword evidence="2" id="KW-1185">Reference proteome</keyword>
<gene>
    <name evidence="1" type="ORF">CLV78_11933</name>
</gene>
<comment type="caution">
    <text evidence="1">The sequence shown here is derived from an EMBL/GenBank/DDBJ whole genome shotgun (WGS) entry which is preliminary data.</text>
</comment>